<dbReference type="GO" id="GO:0005886">
    <property type="term" value="C:plasma membrane"/>
    <property type="evidence" value="ECO:0007669"/>
    <property type="project" value="UniProtKB-SubCell"/>
</dbReference>
<dbReference type="InterPro" id="IPR038430">
    <property type="entry name" value="NDAH_ubi_oxred_su3_sf"/>
</dbReference>
<accession>A0A084IHI8</accession>
<evidence type="ECO:0000256" key="11">
    <source>
        <dbReference type="ARBA" id="ARBA00023136"/>
    </source>
</evidence>
<comment type="subunit">
    <text evidence="12">NDH-1 is composed of 14 different subunits. Subunits NuoA, H, J, K, L, M, N constitute the membrane sector of the complex.</text>
</comment>
<dbReference type="HAMAP" id="MF_01394">
    <property type="entry name" value="NDH1_NuoA"/>
    <property type="match status" value="1"/>
</dbReference>
<feature type="transmembrane region" description="Helical" evidence="12">
    <location>
        <begin position="95"/>
        <end position="116"/>
    </location>
</feature>
<keyword evidence="11 12" id="KW-0472">Membrane</keyword>
<dbReference type="GO" id="GO:0048038">
    <property type="term" value="F:quinone binding"/>
    <property type="evidence" value="ECO:0007669"/>
    <property type="project" value="UniProtKB-KW"/>
</dbReference>
<reference evidence="14 15" key="1">
    <citation type="submission" date="2013-03" db="EMBL/GenBank/DDBJ databases">
        <title>Salinisphaera hydrothermalis C41B8 Genome Sequencing.</title>
        <authorList>
            <person name="Li C."/>
            <person name="Lai Q."/>
            <person name="Shao Z."/>
        </authorList>
    </citation>
    <scope>NUCLEOTIDE SEQUENCE [LARGE SCALE GENOMIC DNA]</scope>
    <source>
        <strain evidence="14 15">C41B8</strain>
    </source>
</reference>
<evidence type="ECO:0000256" key="1">
    <source>
        <dbReference type="ARBA" id="ARBA00004141"/>
    </source>
</evidence>
<dbReference type="InterPro" id="IPR023043">
    <property type="entry name" value="NAD(P)H_OxRDtase_bac/plastid"/>
</dbReference>
<dbReference type="STRING" id="1304275.C41B8_16264"/>
<comment type="caution">
    <text evidence="14">The sequence shown here is derived from an EMBL/GenBank/DDBJ whole genome shotgun (WGS) entry which is preliminary data.</text>
</comment>
<keyword evidence="9 12" id="KW-0520">NAD</keyword>
<protein>
    <recommendedName>
        <fullName evidence="12">NADH-quinone oxidoreductase subunit A</fullName>
        <ecNumber evidence="12">7.1.1.-</ecNumber>
    </recommendedName>
    <alternativeName>
        <fullName evidence="12">NADH dehydrogenase I subunit A</fullName>
    </alternativeName>
    <alternativeName>
        <fullName evidence="12">NDH-1 subunit A</fullName>
    </alternativeName>
    <alternativeName>
        <fullName evidence="12">NUO1</fullName>
    </alternativeName>
</protein>
<keyword evidence="3 12" id="KW-0813">Transport</keyword>
<dbReference type="GO" id="GO:0008137">
    <property type="term" value="F:NADH dehydrogenase (ubiquinone) activity"/>
    <property type="evidence" value="ECO:0007669"/>
    <property type="project" value="InterPro"/>
</dbReference>
<dbReference type="AlphaFoldDB" id="A0A084IHI8"/>
<dbReference type="EMBL" id="APNK01000037">
    <property type="protein sequence ID" value="KEZ76172.1"/>
    <property type="molecule type" value="Genomic_DNA"/>
</dbReference>
<evidence type="ECO:0000313" key="15">
    <source>
        <dbReference type="Proteomes" id="UP000028302"/>
    </source>
</evidence>
<dbReference type="PANTHER" id="PTHR11058">
    <property type="entry name" value="NADH-UBIQUINONE OXIDOREDUCTASE CHAIN 3"/>
    <property type="match status" value="1"/>
</dbReference>
<dbReference type="eggNOG" id="COG0838">
    <property type="taxonomic scope" value="Bacteria"/>
</dbReference>
<keyword evidence="10 12" id="KW-0830">Ubiquinone</keyword>
<keyword evidence="7 12" id="KW-1278">Translocase</keyword>
<feature type="transmembrane region" description="Helical" evidence="12">
    <location>
        <begin position="12"/>
        <end position="35"/>
    </location>
</feature>
<proteinExistence type="inferred from homology"/>
<dbReference type="GO" id="GO:0030964">
    <property type="term" value="C:NADH dehydrogenase complex"/>
    <property type="evidence" value="ECO:0007669"/>
    <property type="project" value="TreeGrafter"/>
</dbReference>
<evidence type="ECO:0000256" key="13">
    <source>
        <dbReference type="RuleBase" id="RU003639"/>
    </source>
</evidence>
<comment type="subcellular location">
    <subcellularLocation>
        <location evidence="12 13">Cell membrane</location>
        <topology evidence="12 13">Multi-pass membrane protein</topology>
    </subcellularLocation>
    <subcellularLocation>
        <location evidence="1">Membrane</location>
        <topology evidence="1">Multi-pass membrane protein</topology>
    </subcellularLocation>
</comment>
<keyword evidence="6 12" id="KW-0874">Quinone</keyword>
<comment type="similarity">
    <text evidence="2 12 13">Belongs to the complex I subunit 3 family.</text>
</comment>
<evidence type="ECO:0000313" key="14">
    <source>
        <dbReference type="EMBL" id="KEZ76172.1"/>
    </source>
</evidence>
<keyword evidence="15" id="KW-1185">Reference proteome</keyword>
<evidence type="ECO:0000256" key="3">
    <source>
        <dbReference type="ARBA" id="ARBA00022448"/>
    </source>
</evidence>
<comment type="catalytic activity">
    <reaction evidence="12 13">
        <text>a quinone + NADH + 5 H(+)(in) = a quinol + NAD(+) + 4 H(+)(out)</text>
        <dbReference type="Rhea" id="RHEA:57888"/>
        <dbReference type="ChEBI" id="CHEBI:15378"/>
        <dbReference type="ChEBI" id="CHEBI:24646"/>
        <dbReference type="ChEBI" id="CHEBI:57540"/>
        <dbReference type="ChEBI" id="CHEBI:57945"/>
        <dbReference type="ChEBI" id="CHEBI:132124"/>
    </reaction>
</comment>
<dbReference type="RefSeq" id="WP_051883683.1">
    <property type="nucleotide sequence ID" value="NZ_APNK01000037.1"/>
</dbReference>
<evidence type="ECO:0000256" key="8">
    <source>
        <dbReference type="ARBA" id="ARBA00022989"/>
    </source>
</evidence>
<keyword evidence="4 12" id="KW-1003">Cell membrane</keyword>
<evidence type="ECO:0000256" key="7">
    <source>
        <dbReference type="ARBA" id="ARBA00022967"/>
    </source>
</evidence>
<evidence type="ECO:0000256" key="5">
    <source>
        <dbReference type="ARBA" id="ARBA00022692"/>
    </source>
</evidence>
<evidence type="ECO:0000256" key="2">
    <source>
        <dbReference type="ARBA" id="ARBA00008472"/>
    </source>
</evidence>
<dbReference type="InterPro" id="IPR000440">
    <property type="entry name" value="NADH_UbQ/plastoQ_OxRdtase_su3"/>
</dbReference>
<gene>
    <name evidence="12" type="primary">nuoA</name>
    <name evidence="14" type="ORF">C41B8_16264</name>
</gene>
<organism evidence="14 15">
    <name type="scientific">Salinisphaera hydrothermalis (strain C41B8)</name>
    <dbReference type="NCBI Taxonomy" id="1304275"/>
    <lineage>
        <taxon>Bacteria</taxon>
        <taxon>Pseudomonadati</taxon>
        <taxon>Pseudomonadota</taxon>
        <taxon>Gammaproteobacteria</taxon>
        <taxon>Salinisphaerales</taxon>
        <taxon>Salinisphaeraceae</taxon>
        <taxon>Salinisphaera</taxon>
    </lineage>
</organism>
<sequence>MDPAAQHAVVIWPLILFAAAALGLVGLMLGMSYMLGGRHNERLGNQPYESGIKPTGSARMRFSSKFYLVAIIFVLFDLEVVFIFSWAIAAPQLGWSGYEAFISFLFDLTLGLAYAWRIGALDWAPKAPRQFRLHAIESNQRRNLPSEQG</sequence>
<evidence type="ECO:0000256" key="9">
    <source>
        <dbReference type="ARBA" id="ARBA00023027"/>
    </source>
</evidence>
<dbReference type="PANTHER" id="PTHR11058:SF21">
    <property type="entry name" value="NADH-QUINONE OXIDOREDUCTASE SUBUNIT A"/>
    <property type="match status" value="1"/>
</dbReference>
<evidence type="ECO:0000256" key="6">
    <source>
        <dbReference type="ARBA" id="ARBA00022719"/>
    </source>
</evidence>
<dbReference type="Gene3D" id="1.20.58.1610">
    <property type="entry name" value="NADH:ubiquinone/plastoquinone oxidoreductase, chain 3"/>
    <property type="match status" value="1"/>
</dbReference>
<dbReference type="Proteomes" id="UP000028302">
    <property type="component" value="Unassembled WGS sequence"/>
</dbReference>
<comment type="function">
    <text evidence="12">NDH-1 shuttles electrons from NADH, via FMN and iron-sulfur (Fe-S) centers, to quinones in the respiratory chain. The immediate electron acceptor for the enzyme in this species is believed to be ubiquinone. Couples the redox reaction to proton translocation (for every two electrons transferred, four hydrogen ions are translocated across the cytoplasmic membrane), and thus conserves the redox energy in a proton gradient.</text>
</comment>
<keyword evidence="8 12" id="KW-1133">Transmembrane helix</keyword>
<name>A0A084IHI8_SALHC</name>
<dbReference type="EC" id="7.1.1.-" evidence="12"/>
<evidence type="ECO:0000256" key="4">
    <source>
        <dbReference type="ARBA" id="ARBA00022475"/>
    </source>
</evidence>
<keyword evidence="5 12" id="KW-0812">Transmembrane</keyword>
<evidence type="ECO:0000256" key="10">
    <source>
        <dbReference type="ARBA" id="ARBA00023075"/>
    </source>
</evidence>
<feature type="transmembrane region" description="Helical" evidence="12">
    <location>
        <begin position="66"/>
        <end position="89"/>
    </location>
</feature>
<evidence type="ECO:0000256" key="12">
    <source>
        <dbReference type="HAMAP-Rule" id="MF_01394"/>
    </source>
</evidence>
<dbReference type="GO" id="GO:0050136">
    <property type="term" value="F:NADH dehydrogenase (quinone) (non-electrogenic) activity"/>
    <property type="evidence" value="ECO:0007669"/>
    <property type="project" value="UniProtKB-UniRule"/>
</dbReference>
<dbReference type="Pfam" id="PF00507">
    <property type="entry name" value="Oxidored_q4"/>
    <property type="match status" value="1"/>
</dbReference>
<dbReference type="OrthoDB" id="9791970at2"/>